<dbReference type="Pfam" id="PF03795">
    <property type="entry name" value="YCII"/>
    <property type="match status" value="1"/>
</dbReference>
<comment type="similarity">
    <text evidence="1">Belongs to the YciI family.</text>
</comment>
<accession>A0A3L7K498</accession>
<name>A0A3L7K498_9BACI</name>
<feature type="domain" description="YCII-related" evidence="2">
    <location>
        <begin position="16"/>
        <end position="88"/>
    </location>
</feature>
<evidence type="ECO:0000259" key="2">
    <source>
        <dbReference type="Pfam" id="PF03795"/>
    </source>
</evidence>
<sequence length="106" mass="12025">MREQYVYILKLIPELLNEENWTEKENGIVAEHFEALQELKADGKLILAGRTLNMDETTFGLAVFEADSEQQAKEIMESDPAVKKGIMTATLFPYRVALFSEANISK</sequence>
<protein>
    <recommendedName>
        <fullName evidence="2">YCII-related domain-containing protein</fullName>
    </recommendedName>
</protein>
<dbReference type="AlphaFoldDB" id="A0A3L7K498"/>
<evidence type="ECO:0000313" key="3">
    <source>
        <dbReference type="EMBL" id="RLQ97485.1"/>
    </source>
</evidence>
<dbReference type="EMBL" id="RCVZ01000002">
    <property type="protein sequence ID" value="RLQ97485.1"/>
    <property type="molecule type" value="Genomic_DNA"/>
</dbReference>
<dbReference type="Gene3D" id="3.30.70.1060">
    <property type="entry name" value="Dimeric alpha+beta barrel"/>
    <property type="match status" value="1"/>
</dbReference>
<dbReference type="InterPro" id="IPR005545">
    <property type="entry name" value="YCII"/>
</dbReference>
<dbReference type="RefSeq" id="WP_121679435.1">
    <property type="nucleotide sequence ID" value="NZ_RCVZ01000002.1"/>
</dbReference>
<gene>
    <name evidence="3" type="ORF">D9X91_04860</name>
</gene>
<dbReference type="SUPFAM" id="SSF54909">
    <property type="entry name" value="Dimeric alpha+beta barrel"/>
    <property type="match status" value="1"/>
</dbReference>
<evidence type="ECO:0000313" key="4">
    <source>
        <dbReference type="Proteomes" id="UP000276770"/>
    </source>
</evidence>
<comment type="caution">
    <text evidence="3">The sequence shown here is derived from an EMBL/GenBank/DDBJ whole genome shotgun (WGS) entry which is preliminary data.</text>
</comment>
<keyword evidence="4" id="KW-1185">Reference proteome</keyword>
<dbReference type="Proteomes" id="UP000276770">
    <property type="component" value="Unassembled WGS sequence"/>
</dbReference>
<dbReference type="InterPro" id="IPR011008">
    <property type="entry name" value="Dimeric_a/b-barrel"/>
</dbReference>
<evidence type="ECO:0000256" key="1">
    <source>
        <dbReference type="ARBA" id="ARBA00007689"/>
    </source>
</evidence>
<organism evidence="3 4">
    <name type="scientific">Falsibacillus albus</name>
    <dbReference type="NCBI Taxonomy" id="2478915"/>
    <lineage>
        <taxon>Bacteria</taxon>
        <taxon>Bacillati</taxon>
        <taxon>Bacillota</taxon>
        <taxon>Bacilli</taxon>
        <taxon>Bacillales</taxon>
        <taxon>Bacillaceae</taxon>
        <taxon>Falsibacillus</taxon>
    </lineage>
</organism>
<dbReference type="OrthoDB" id="8589613at2"/>
<reference evidence="3 4" key="1">
    <citation type="submission" date="2018-10" db="EMBL/GenBank/DDBJ databases">
        <title>Falsibacillus sp. genome draft.</title>
        <authorList>
            <person name="Shi S."/>
        </authorList>
    </citation>
    <scope>NUCLEOTIDE SEQUENCE [LARGE SCALE GENOMIC DNA]</scope>
    <source>
        <strain evidence="3 4">GY 10110</strain>
    </source>
</reference>
<proteinExistence type="inferred from homology"/>